<reference evidence="2 3" key="1">
    <citation type="journal article" date="2011" name="J. Bacteriol.">
        <title>Genome Sequences of Alicycliphilus denitrificans Strains BC and K601T.</title>
        <authorList>
            <person name="Oosterkamp M.J."/>
            <person name="Veuskens T."/>
            <person name="Plugge C.M."/>
            <person name="Langenhoff A.A."/>
            <person name="Gerritse J."/>
            <person name="van Berkel W.J."/>
            <person name="Pieper D.H."/>
            <person name="Junca H."/>
            <person name="Goodwin L.A."/>
            <person name="Daligault H.E."/>
            <person name="Bruce D.C."/>
            <person name="Detter J.C."/>
            <person name="Tapia R."/>
            <person name="Han C.S."/>
            <person name="Land M.L."/>
            <person name="Hauser L.J."/>
            <person name="Smidt H."/>
            <person name="Stams A.J."/>
        </authorList>
    </citation>
    <scope>NUCLEOTIDE SEQUENCE [LARGE SCALE GENOMIC DNA]</scope>
    <source>
        <strain evidence="3">DSM 14773 / CIP 107495 / K601</strain>
    </source>
</reference>
<dbReference type="HOGENOM" id="CLU_3339218_0_0_4"/>
<gene>
    <name evidence="2" type="ordered locus">Alide2_3491</name>
</gene>
<dbReference type="Proteomes" id="UP000007938">
    <property type="component" value="Chromosome"/>
</dbReference>
<name>F4GBH5_ALIDK</name>
<evidence type="ECO:0000256" key="1">
    <source>
        <dbReference type="SAM" id="MobiDB-lite"/>
    </source>
</evidence>
<reference evidence="2 3" key="2">
    <citation type="submission" date="2011-04" db="EMBL/GenBank/DDBJ databases">
        <title>Complete sequence of chromosome of Alicycliphilus denitrificans K601.</title>
        <authorList>
            <consortium name="US DOE Joint Genome Institute"/>
            <person name="Lucas S."/>
            <person name="Han J."/>
            <person name="Lapidus A."/>
            <person name="Cheng J.-F."/>
            <person name="Goodwin L."/>
            <person name="Pitluck S."/>
            <person name="Peters L."/>
            <person name="Zeytun A."/>
            <person name="Detter J.C."/>
            <person name="Han C."/>
            <person name="Tapia R."/>
            <person name="Land M."/>
            <person name="Hauser L."/>
            <person name="Kyrpides N."/>
            <person name="Ivanova N."/>
            <person name="Mikhailova N."/>
            <person name="Pagani I."/>
            <person name="Oosterkamp M."/>
            <person name="Pieper D."/>
            <person name="van Berkel W."/>
            <person name="Langenhoff A."/>
            <person name="Smidt H."/>
            <person name="Stams A."/>
            <person name="Woyke T."/>
        </authorList>
    </citation>
    <scope>NUCLEOTIDE SEQUENCE [LARGE SCALE GENOMIC DNA]</scope>
    <source>
        <strain evidence="3">DSM 14773 / CIP 107495 / K601</strain>
    </source>
</reference>
<organism evidence="2 3">
    <name type="scientific">Alicycliphilus denitrificans (strain DSM 14773 / CIP 107495 / K601)</name>
    <dbReference type="NCBI Taxonomy" id="596154"/>
    <lineage>
        <taxon>Bacteria</taxon>
        <taxon>Pseudomonadati</taxon>
        <taxon>Pseudomonadota</taxon>
        <taxon>Betaproteobacteria</taxon>
        <taxon>Burkholderiales</taxon>
        <taxon>Comamonadaceae</taxon>
        <taxon>Alicycliphilus</taxon>
    </lineage>
</organism>
<evidence type="ECO:0000313" key="3">
    <source>
        <dbReference type="Proteomes" id="UP000007938"/>
    </source>
</evidence>
<feature type="region of interest" description="Disordered" evidence="1">
    <location>
        <begin position="1"/>
        <end position="37"/>
    </location>
</feature>
<sequence length="37" mass="3942">MIPRIAHAHREPADQPVEPDIPAPPPEPADTPPHAAC</sequence>
<dbReference type="KEGG" id="adk:Alide2_3491"/>
<keyword evidence="3" id="KW-1185">Reference proteome</keyword>
<feature type="compositionally biased region" description="Pro residues" evidence="1">
    <location>
        <begin position="19"/>
        <end position="31"/>
    </location>
</feature>
<accession>F4GBH5</accession>
<dbReference type="EMBL" id="CP002657">
    <property type="protein sequence ID" value="AEB85820.1"/>
    <property type="molecule type" value="Genomic_DNA"/>
</dbReference>
<dbReference type="AlphaFoldDB" id="F4GBH5"/>
<protein>
    <submittedName>
        <fullName evidence="2">Uncharacterized protein</fullName>
    </submittedName>
</protein>
<proteinExistence type="predicted"/>
<evidence type="ECO:0000313" key="2">
    <source>
        <dbReference type="EMBL" id="AEB85820.1"/>
    </source>
</evidence>